<dbReference type="EMBL" id="OU015567">
    <property type="protein sequence ID" value="CAG5112486.1"/>
    <property type="molecule type" value="Genomic_DNA"/>
</dbReference>
<feature type="domain" description="RRM" evidence="10">
    <location>
        <begin position="755"/>
        <end position="828"/>
    </location>
</feature>
<evidence type="ECO:0000256" key="4">
    <source>
        <dbReference type="ARBA" id="ARBA00022771"/>
    </source>
</evidence>
<keyword evidence="3" id="KW-0677">Repeat</keyword>
<name>A0ABN7T499_OIKDI</name>
<evidence type="ECO:0000313" key="13">
    <source>
        <dbReference type="Proteomes" id="UP001158576"/>
    </source>
</evidence>
<dbReference type="PROSITE" id="PS50102">
    <property type="entry name" value="RRM"/>
    <property type="match status" value="2"/>
</dbReference>
<evidence type="ECO:0000256" key="2">
    <source>
        <dbReference type="ARBA" id="ARBA00022723"/>
    </source>
</evidence>
<feature type="domain" description="GOLD" evidence="11">
    <location>
        <begin position="848"/>
        <end position="975"/>
    </location>
</feature>
<keyword evidence="2" id="KW-0479">Metal-binding</keyword>
<dbReference type="Pfam" id="PF08790">
    <property type="entry name" value="zf-LYAR"/>
    <property type="match status" value="1"/>
</dbReference>
<evidence type="ECO:0000259" key="11">
    <source>
        <dbReference type="PROSITE" id="PS50866"/>
    </source>
</evidence>
<dbReference type="Proteomes" id="UP001158576">
    <property type="component" value="Chromosome 2"/>
</dbReference>
<dbReference type="InterPro" id="IPR000504">
    <property type="entry name" value="RRM_dom"/>
</dbReference>
<feature type="compositionally biased region" description="Low complexity" evidence="9">
    <location>
        <begin position="579"/>
        <end position="588"/>
    </location>
</feature>
<keyword evidence="5" id="KW-0862">Zinc</keyword>
<feature type="compositionally biased region" description="Basic residues" evidence="9">
    <location>
        <begin position="368"/>
        <end position="380"/>
    </location>
</feature>
<keyword evidence="6" id="KW-0539">Nucleus</keyword>
<dbReference type="InterPro" id="IPR036236">
    <property type="entry name" value="Znf_C2H2_sf"/>
</dbReference>
<dbReference type="SMART" id="SM01190">
    <property type="entry name" value="EMP24_GP25L"/>
    <property type="match status" value="1"/>
</dbReference>
<dbReference type="SUPFAM" id="SSF57667">
    <property type="entry name" value="beta-beta-alpha zinc fingers"/>
    <property type="match status" value="2"/>
</dbReference>
<dbReference type="Pfam" id="PF01105">
    <property type="entry name" value="EMP24_GP25L"/>
    <property type="match status" value="1"/>
</dbReference>
<dbReference type="InterPro" id="IPR039999">
    <property type="entry name" value="LYAR"/>
</dbReference>
<evidence type="ECO:0000259" key="10">
    <source>
        <dbReference type="PROSITE" id="PS50102"/>
    </source>
</evidence>
<reference evidence="12 13" key="1">
    <citation type="submission" date="2021-04" db="EMBL/GenBank/DDBJ databases">
        <authorList>
            <person name="Bliznina A."/>
        </authorList>
    </citation>
    <scope>NUCLEOTIDE SEQUENCE [LARGE SCALE GENOMIC DNA]</scope>
</reference>
<evidence type="ECO:0000313" key="12">
    <source>
        <dbReference type="EMBL" id="CAG5112486.1"/>
    </source>
</evidence>
<gene>
    <name evidence="12" type="ORF">OKIOD_LOCUS15463</name>
</gene>
<dbReference type="PANTHER" id="PTHR13100:SF10">
    <property type="entry name" value="CELL GROWTH-REGULATING NUCLEOLAR PROTEIN"/>
    <property type="match status" value="1"/>
</dbReference>
<sequence length="1040" mass="114675">MVFFSCGLCGEQIKKPKVEKHLGRCRSNELTCIDCNVTFNRMSYDGHKSCVTENERYGGKDYVEKGNKGDEKQRIWLEKITTAMKKAKLSPAGMKVWKMLENGGFENIPRKEKKFVNFVKNSLNMRDTGGIDEVWKIFDAAFEKQTPTTPAKKAKSTAVEVKATGDKPWWEQFTPTKKKSGKESSSSDADSESEEEKLAKKTPQKKKTVTKRKKESSSSSSDSEEEPAPKKEVKKVKNEAKKAPKKVKSSSSSSDSSDEETPKAPAKKKSKVESKKAPKKESSSESSSSDEEDAPKQTSSPLKKIVKKVPKKAESSPDTSSSEEDAPIKKKKTLPPKKTSPVAKPVPKKVAENSSSESSSSSEGERKAPKKAPVKKQQNKKAKESSSSSSSSSEEEPAPKKKVEAIKAPVKKTPAKKESSSSSSSSSEDEPVPKKKAPVKKLPAKKAESSSSSSSSEDEAPAPKKVVAAAQKKKATAKESSSSSSSEDEKPAPKKVAPLKKAAPVKKPQESSSSSSSSSEDEKPAPKKSATPAKKKVLTKKVQASSSSSSSSCSEDEAPAKKKTPVVKKSQPAKKAKESSSSSSSSSSSEEEKPVAKKKAKVTKDATSDSEDDSASSGIGSDEDASPVKKLKSLKHQTKKVHSNKDDYNKERDSRTIFIKNLPFDTTVDDLWHVFGKDEEMTIDCRFIMNRETGTHKGLAFVEYASREKCVEMLEKKWKMNGRPAIVMQAGTKKPATNGTPGPNSGLSQDERDLRTLFVKGLPFSSTPDDLVELFGCLQARLLKDHAGQSKGMAFCEFETPSAADEVYNYADGYELGGRWLQLDKLRPKSQMNGGSTLKFELQIGDDPRCLSIEAAAESKVDWTYVFEERDQKTREWVLTKEKQGVHIEVTPKGDEYPLLSKSYSGKGKFVYTTQKHGMHTICFSPAKLQEENIRLTLSRKIGAFENEEIIAEIDDFFHFSEAEKVTNLQFEFGKTKNRVDQILKELNYQRSREGDFREISQEVNDAVLKFAFIQVLVLVILGGWQIYNLKSFFLSKKLV</sequence>
<feature type="compositionally biased region" description="Basic residues" evidence="9">
    <location>
        <begin position="629"/>
        <end position="642"/>
    </location>
</feature>
<evidence type="ECO:0000256" key="8">
    <source>
        <dbReference type="PROSITE-ProRule" id="PRU01145"/>
    </source>
</evidence>
<dbReference type="Pfam" id="PF00076">
    <property type="entry name" value="RRM_1"/>
    <property type="match status" value="2"/>
</dbReference>
<dbReference type="Gene3D" id="3.30.70.330">
    <property type="match status" value="2"/>
</dbReference>
<evidence type="ECO:0000256" key="5">
    <source>
        <dbReference type="ARBA" id="ARBA00022833"/>
    </source>
</evidence>
<feature type="region of interest" description="Disordered" evidence="9">
    <location>
        <begin position="166"/>
        <end position="650"/>
    </location>
</feature>
<keyword evidence="4 8" id="KW-0863">Zinc-finger</keyword>
<feature type="compositionally biased region" description="Basic and acidic residues" evidence="9">
    <location>
        <begin position="271"/>
        <end position="283"/>
    </location>
</feature>
<dbReference type="InterPro" id="IPR012677">
    <property type="entry name" value="Nucleotide-bd_a/b_plait_sf"/>
</dbReference>
<organism evidence="12 13">
    <name type="scientific">Oikopleura dioica</name>
    <name type="common">Tunicate</name>
    <dbReference type="NCBI Taxonomy" id="34765"/>
    <lineage>
        <taxon>Eukaryota</taxon>
        <taxon>Metazoa</taxon>
        <taxon>Chordata</taxon>
        <taxon>Tunicata</taxon>
        <taxon>Appendicularia</taxon>
        <taxon>Copelata</taxon>
        <taxon>Oikopleuridae</taxon>
        <taxon>Oikopleura</taxon>
    </lineage>
</organism>
<protein>
    <submittedName>
        <fullName evidence="12">Oidioi.mRNA.OKI2018_I69.chr2.g6698.t1.cds</fullName>
    </submittedName>
</protein>
<evidence type="ECO:0000256" key="6">
    <source>
        <dbReference type="ARBA" id="ARBA00023242"/>
    </source>
</evidence>
<dbReference type="InterPro" id="IPR035979">
    <property type="entry name" value="RBD_domain_sf"/>
</dbReference>
<feature type="compositionally biased region" description="Basic and acidic residues" evidence="9">
    <location>
        <begin position="227"/>
        <end position="242"/>
    </location>
</feature>
<feature type="compositionally biased region" description="Low complexity" evidence="9">
    <location>
        <begin position="494"/>
        <end position="518"/>
    </location>
</feature>
<comment type="subcellular location">
    <subcellularLocation>
        <location evidence="1">Nucleus</location>
    </subcellularLocation>
</comment>
<evidence type="ECO:0000256" key="9">
    <source>
        <dbReference type="SAM" id="MobiDB-lite"/>
    </source>
</evidence>
<dbReference type="InterPro" id="IPR014898">
    <property type="entry name" value="Znf_C2H2_LYAR"/>
</dbReference>
<evidence type="ECO:0000256" key="1">
    <source>
        <dbReference type="ARBA" id="ARBA00004123"/>
    </source>
</evidence>
<evidence type="ECO:0000256" key="7">
    <source>
        <dbReference type="PROSITE-ProRule" id="PRU00176"/>
    </source>
</evidence>
<dbReference type="Gene3D" id="1.10.10.2100">
    <property type="match status" value="1"/>
</dbReference>
<proteinExistence type="predicted"/>
<keyword evidence="13" id="KW-1185">Reference proteome</keyword>
<evidence type="ECO:0000256" key="3">
    <source>
        <dbReference type="ARBA" id="ARBA00022737"/>
    </source>
</evidence>
<dbReference type="InterPro" id="IPR009038">
    <property type="entry name" value="GOLD_dom"/>
</dbReference>
<keyword evidence="7" id="KW-0694">RNA-binding</keyword>
<dbReference type="SUPFAM" id="SSF54928">
    <property type="entry name" value="RNA-binding domain, RBD"/>
    <property type="match status" value="2"/>
</dbReference>
<dbReference type="PROSITE" id="PS50866">
    <property type="entry name" value="GOLD"/>
    <property type="match status" value="1"/>
</dbReference>
<dbReference type="PANTHER" id="PTHR13100">
    <property type="entry name" value="CELL GROWTH-REGULATING NUCLEOLAR PROTEIN LYAR"/>
    <property type="match status" value="1"/>
</dbReference>
<feature type="compositionally biased region" description="Basic residues" evidence="9">
    <location>
        <begin position="561"/>
        <end position="574"/>
    </location>
</feature>
<feature type="compositionally biased region" description="Basic residues" evidence="9">
    <location>
        <begin position="200"/>
        <end position="214"/>
    </location>
</feature>
<dbReference type="PROSITE" id="PS51804">
    <property type="entry name" value="ZF_C2HC_LYAR"/>
    <property type="match status" value="1"/>
</dbReference>
<dbReference type="SMART" id="SM00360">
    <property type="entry name" value="RRM"/>
    <property type="match status" value="2"/>
</dbReference>
<dbReference type="Gene3D" id="3.30.1490.490">
    <property type="match status" value="1"/>
</dbReference>
<feature type="domain" description="RRM" evidence="10">
    <location>
        <begin position="655"/>
        <end position="733"/>
    </location>
</feature>
<accession>A0ABN7T499</accession>
<feature type="compositionally biased region" description="Basic residues" evidence="9">
    <location>
        <begin position="434"/>
        <end position="444"/>
    </location>
</feature>